<name>A0A5N6C5U9_9ACTN</name>
<evidence type="ECO:0000259" key="2">
    <source>
        <dbReference type="Pfam" id="PF08241"/>
    </source>
</evidence>
<comment type="caution">
    <text evidence="3">The sequence shown here is derived from an EMBL/GenBank/DDBJ whole genome shotgun (WGS) entry which is preliminary data.</text>
</comment>
<feature type="domain" description="Methyltransferase type 11" evidence="2">
    <location>
        <begin position="88"/>
        <end position="180"/>
    </location>
</feature>
<dbReference type="CDD" id="cd02440">
    <property type="entry name" value="AdoMet_MTases"/>
    <property type="match status" value="1"/>
</dbReference>
<evidence type="ECO:0000313" key="4">
    <source>
        <dbReference type="Proteomes" id="UP000313066"/>
    </source>
</evidence>
<dbReference type="InterPro" id="IPR013216">
    <property type="entry name" value="Methyltransf_11"/>
</dbReference>
<keyword evidence="3" id="KW-0808">Transferase</keyword>
<dbReference type="Proteomes" id="UP000313066">
    <property type="component" value="Unassembled WGS sequence"/>
</dbReference>
<evidence type="ECO:0000256" key="1">
    <source>
        <dbReference type="SAM" id="MobiDB-lite"/>
    </source>
</evidence>
<feature type="region of interest" description="Disordered" evidence="1">
    <location>
        <begin position="1"/>
        <end position="39"/>
    </location>
</feature>
<dbReference type="EMBL" id="VDMA02000001">
    <property type="protein sequence ID" value="KAB8188132.1"/>
    <property type="molecule type" value="Genomic_DNA"/>
</dbReference>
<reference evidence="3 4" key="1">
    <citation type="submission" date="2019-10" db="EMBL/GenBank/DDBJ databases">
        <title>Nonomuraea sp. nov., isolated from Phyllanthus amarus.</title>
        <authorList>
            <person name="Klykleung N."/>
            <person name="Tanasupawat S."/>
        </authorList>
    </citation>
    <scope>NUCLEOTIDE SEQUENCE [LARGE SCALE GENOMIC DNA]</scope>
    <source>
        <strain evidence="3 4">CR1-09</strain>
    </source>
</reference>
<dbReference type="GO" id="GO:0032259">
    <property type="term" value="P:methylation"/>
    <property type="evidence" value="ECO:0007669"/>
    <property type="project" value="UniProtKB-KW"/>
</dbReference>
<keyword evidence="3" id="KW-0489">Methyltransferase</keyword>
<dbReference type="GO" id="GO:0008757">
    <property type="term" value="F:S-adenosylmethionine-dependent methyltransferase activity"/>
    <property type="evidence" value="ECO:0007669"/>
    <property type="project" value="InterPro"/>
</dbReference>
<gene>
    <name evidence="3" type="ORF">FH610_003210</name>
</gene>
<proteinExistence type="predicted"/>
<dbReference type="InterPro" id="IPR029063">
    <property type="entry name" value="SAM-dependent_MTases_sf"/>
</dbReference>
<dbReference type="Gene3D" id="3.40.50.150">
    <property type="entry name" value="Vaccinia Virus protein VP39"/>
    <property type="match status" value="1"/>
</dbReference>
<protein>
    <submittedName>
        <fullName evidence="3">Methyltransferase domain-containing protein</fullName>
    </submittedName>
</protein>
<dbReference type="SUPFAM" id="SSF53335">
    <property type="entry name" value="S-adenosyl-L-methionine-dependent methyltransferases"/>
    <property type="match status" value="1"/>
</dbReference>
<dbReference type="AlphaFoldDB" id="A0A5N6C5U9"/>
<sequence length="302" mass="33470">MRCRAATRSGSPPRPRPDLHPRTTAQHHDQPPHQPECDRSMTVTREVLAYYEQGKEDGRLRKGRGRLELWRTQDVLRRALPSPPARVLDVGGGTGVHAEWLVADGYEVELLDPVPLHVERAAALPGLTARLGDARDLPLPDASADAVLLLGPLYHLADRADRVTTLAEARRVVRPGGLVAAATINRYAAVHDMVYLGVYEQEPHRRAARQAMEDGRLLGPVQGFSAYLHDPDEVPGEFADAGLPDAERYGLEGAFWLYGDVNDWLDDPERRRLMLDAQRTLERVPSLLGVSGHMLTLARRPA</sequence>
<keyword evidence="4" id="KW-1185">Reference proteome</keyword>
<organism evidence="3 4">
    <name type="scientific">Microbispora catharanthi</name>
    <dbReference type="NCBI Taxonomy" id="1712871"/>
    <lineage>
        <taxon>Bacteria</taxon>
        <taxon>Bacillati</taxon>
        <taxon>Actinomycetota</taxon>
        <taxon>Actinomycetes</taxon>
        <taxon>Streptosporangiales</taxon>
        <taxon>Streptosporangiaceae</taxon>
        <taxon>Microbispora</taxon>
    </lineage>
</organism>
<dbReference type="Pfam" id="PF08241">
    <property type="entry name" value="Methyltransf_11"/>
    <property type="match status" value="1"/>
</dbReference>
<evidence type="ECO:0000313" key="3">
    <source>
        <dbReference type="EMBL" id="KAB8188132.1"/>
    </source>
</evidence>
<accession>A0A5N6C5U9</accession>
<feature type="compositionally biased region" description="Basic and acidic residues" evidence="1">
    <location>
        <begin position="15"/>
        <end position="39"/>
    </location>
</feature>